<proteinExistence type="predicted"/>
<reference evidence="1" key="1">
    <citation type="submission" date="2023-03" db="EMBL/GenBank/DDBJ databases">
        <title>MT1 and MT2 Draft Genomes of Novel Species.</title>
        <authorList>
            <person name="Venkateswaran K."/>
        </authorList>
    </citation>
    <scope>NUCLEOTIDE SEQUENCE</scope>
    <source>
        <strain evidence="1">F6_8S_P_1A</strain>
    </source>
</reference>
<sequence>MPSIDELLAARAAAKPKPIEVTVLLDADTSKELEELEAQLEAIAADEDKRLGAEDGAEAIQERIDELKASTAQALVTFAFEKLPGDMWIDLTSRNPMRPGALVDMNYGYNLDAVAQAAVKAERGGHHFAWQVDGEKTVVLTDAQWDAVFAELYGHDAQAVRDAVWEVNEWGPSQKLVEAKKARAGSGTGSN</sequence>
<gene>
    <name evidence="1" type="ORF">P5G59_01985</name>
</gene>
<evidence type="ECO:0000313" key="2">
    <source>
        <dbReference type="Proteomes" id="UP001174210"/>
    </source>
</evidence>
<evidence type="ECO:0008006" key="3">
    <source>
        <dbReference type="Google" id="ProtNLM"/>
    </source>
</evidence>
<protein>
    <recommendedName>
        <fullName evidence="3">Tail assembly chaperone</fullName>
    </recommendedName>
</protein>
<keyword evidence="2" id="KW-1185">Reference proteome</keyword>
<dbReference type="EMBL" id="JAROCB010000001">
    <property type="protein sequence ID" value="MDN4595901.1"/>
    <property type="molecule type" value="Genomic_DNA"/>
</dbReference>
<dbReference type="Proteomes" id="UP001174210">
    <property type="component" value="Unassembled WGS sequence"/>
</dbReference>
<name>A0ABT8ISY5_9MICO</name>
<comment type="caution">
    <text evidence="1">The sequence shown here is derived from an EMBL/GenBank/DDBJ whole genome shotgun (WGS) entry which is preliminary data.</text>
</comment>
<accession>A0ABT8ISY5</accession>
<organism evidence="1 2">
    <name type="scientific">Leifsonia virtsii</name>
    <dbReference type="NCBI Taxonomy" id="3035915"/>
    <lineage>
        <taxon>Bacteria</taxon>
        <taxon>Bacillati</taxon>
        <taxon>Actinomycetota</taxon>
        <taxon>Actinomycetes</taxon>
        <taxon>Micrococcales</taxon>
        <taxon>Microbacteriaceae</taxon>
        <taxon>Leifsonia</taxon>
    </lineage>
</organism>
<evidence type="ECO:0000313" key="1">
    <source>
        <dbReference type="EMBL" id="MDN4595901.1"/>
    </source>
</evidence>
<dbReference type="RefSeq" id="WP_301215479.1">
    <property type="nucleotide sequence ID" value="NZ_JAROCB010000001.1"/>
</dbReference>